<evidence type="ECO:0000256" key="3">
    <source>
        <dbReference type="ARBA" id="ARBA00022449"/>
    </source>
</evidence>
<keyword evidence="12" id="KW-1185">Reference proteome</keyword>
<evidence type="ECO:0000256" key="10">
    <source>
        <dbReference type="SAM" id="Phobius"/>
    </source>
</evidence>
<feature type="transmembrane region" description="Helical" evidence="10">
    <location>
        <begin position="421"/>
        <end position="441"/>
    </location>
</feature>
<dbReference type="GO" id="GO:0015297">
    <property type="term" value="F:antiporter activity"/>
    <property type="evidence" value="ECO:0007669"/>
    <property type="project" value="UniProtKB-KW"/>
</dbReference>
<dbReference type="Proteomes" id="UP001595925">
    <property type="component" value="Unassembled WGS sequence"/>
</dbReference>
<feature type="transmembrane region" description="Helical" evidence="10">
    <location>
        <begin position="136"/>
        <end position="158"/>
    </location>
</feature>
<dbReference type="PANTHER" id="PTHR43298:SF2">
    <property type="entry name" value="FMN_FAD EXPORTER YEEO-RELATED"/>
    <property type="match status" value="1"/>
</dbReference>
<evidence type="ECO:0000256" key="7">
    <source>
        <dbReference type="ARBA" id="ARBA00023065"/>
    </source>
</evidence>
<evidence type="ECO:0000256" key="8">
    <source>
        <dbReference type="ARBA" id="ARBA00023136"/>
    </source>
</evidence>
<sequence length="467" mass="48141">MALLGRGRDDVLAVWRRAVGLGWPIAVQQTLNTLMRTVDVVVTGLFSPAAVAAVGLADLYAQLPLRIGLGLGTGAIALSSQDTGRGADLDRDRAVSQALLIGFLCGLPLVAVGLLAAPSLIAVLGAETEVVTLGGAYLTLVFVAAPVRIVGLVGARALQGTGDTRTPMYVNGTANVCNILLTVSLGLGISVAPDLGIVGVGLATAVSRTLEAVAVVGAIASERTPPGLTRPRDPTITRQLIAVSVPNFAEGMSTSLANFPFNALLLLFGTEVNAAYHIGRRIYQQLTGPIYRSLSTVASIVVGQTVGEDDPAGARFAARAILVLGTVTMGVSGVVLVVAAAPLAGVFTSDAATRAYAVEFTRVFGVSMLFFGVFFPLSGALRGAGDTRTPFYARFLGTVVFMLAGSYLLAITLGYGLPGVYVGIVLSYVCWAAVVAAGFRWGNWLETAASMIDERAEAEGETGPGRS</sequence>
<gene>
    <name evidence="11" type="ORF">ACFPFO_17390</name>
</gene>
<protein>
    <recommendedName>
        <fullName evidence="9">Multidrug-efflux transporter</fullName>
    </recommendedName>
</protein>
<dbReference type="CDD" id="cd13137">
    <property type="entry name" value="MATE_NorM_like"/>
    <property type="match status" value="1"/>
</dbReference>
<keyword evidence="3" id="KW-0050">Antiport</keyword>
<evidence type="ECO:0000256" key="4">
    <source>
        <dbReference type="ARBA" id="ARBA00022475"/>
    </source>
</evidence>
<accession>A0ABD5QKF4</accession>
<keyword evidence="2" id="KW-0813">Transport</keyword>
<feature type="transmembrane region" description="Helical" evidence="10">
    <location>
        <begin position="321"/>
        <end position="343"/>
    </location>
</feature>
<keyword evidence="4" id="KW-1003">Cell membrane</keyword>
<evidence type="ECO:0000256" key="5">
    <source>
        <dbReference type="ARBA" id="ARBA00022692"/>
    </source>
</evidence>
<dbReference type="RefSeq" id="WP_380683715.1">
    <property type="nucleotide sequence ID" value="NZ_JAIVEF010000002.1"/>
</dbReference>
<keyword evidence="6 10" id="KW-1133">Transmembrane helix</keyword>
<evidence type="ECO:0000256" key="9">
    <source>
        <dbReference type="ARBA" id="ARBA00031636"/>
    </source>
</evidence>
<dbReference type="InterPro" id="IPR050222">
    <property type="entry name" value="MATE_MdtK"/>
</dbReference>
<name>A0ABD5QKF4_9EURY</name>
<dbReference type="NCBIfam" id="TIGR00797">
    <property type="entry name" value="matE"/>
    <property type="match status" value="1"/>
</dbReference>
<evidence type="ECO:0000256" key="2">
    <source>
        <dbReference type="ARBA" id="ARBA00022448"/>
    </source>
</evidence>
<reference evidence="11 12" key="1">
    <citation type="journal article" date="2019" name="Int. J. Syst. Evol. Microbiol.">
        <title>The Global Catalogue of Microorganisms (GCM) 10K type strain sequencing project: providing services to taxonomists for standard genome sequencing and annotation.</title>
        <authorList>
            <consortium name="The Broad Institute Genomics Platform"/>
            <consortium name="The Broad Institute Genome Sequencing Center for Infectious Disease"/>
            <person name="Wu L."/>
            <person name="Ma J."/>
        </authorList>
    </citation>
    <scope>NUCLEOTIDE SEQUENCE [LARGE SCALE GENOMIC DNA]</scope>
    <source>
        <strain evidence="11 12">CGMCC 1.15824</strain>
    </source>
</reference>
<evidence type="ECO:0000256" key="6">
    <source>
        <dbReference type="ARBA" id="ARBA00022989"/>
    </source>
</evidence>
<keyword evidence="5 10" id="KW-0812">Transmembrane</keyword>
<comment type="subcellular location">
    <subcellularLocation>
        <location evidence="1">Cell membrane</location>
        <topology evidence="1">Multi-pass membrane protein</topology>
    </subcellularLocation>
</comment>
<dbReference type="InterPro" id="IPR002528">
    <property type="entry name" value="MATE_fam"/>
</dbReference>
<keyword evidence="7" id="KW-0406">Ion transport</keyword>
<feature type="transmembrane region" description="Helical" evidence="10">
    <location>
        <begin position="363"/>
        <end position="381"/>
    </location>
</feature>
<dbReference type="GO" id="GO:0006811">
    <property type="term" value="P:monoatomic ion transport"/>
    <property type="evidence" value="ECO:0007669"/>
    <property type="project" value="UniProtKB-KW"/>
</dbReference>
<dbReference type="EMBL" id="JBHSJG010000049">
    <property type="protein sequence ID" value="MFC4989499.1"/>
    <property type="molecule type" value="Genomic_DNA"/>
</dbReference>
<feature type="transmembrane region" description="Helical" evidence="10">
    <location>
        <begin position="98"/>
        <end position="124"/>
    </location>
</feature>
<dbReference type="AlphaFoldDB" id="A0ABD5QKF4"/>
<dbReference type="GO" id="GO:0005886">
    <property type="term" value="C:plasma membrane"/>
    <property type="evidence" value="ECO:0007669"/>
    <property type="project" value="UniProtKB-SubCell"/>
</dbReference>
<dbReference type="PANTHER" id="PTHR43298">
    <property type="entry name" value="MULTIDRUG RESISTANCE PROTEIN NORM-RELATED"/>
    <property type="match status" value="1"/>
</dbReference>
<dbReference type="Pfam" id="PF01554">
    <property type="entry name" value="MatE"/>
    <property type="match status" value="2"/>
</dbReference>
<dbReference type="PIRSF" id="PIRSF006603">
    <property type="entry name" value="DinF"/>
    <property type="match status" value="1"/>
</dbReference>
<organism evidence="11 12">
    <name type="scientific">Saliphagus infecundisoli</name>
    <dbReference type="NCBI Taxonomy" id="1849069"/>
    <lineage>
        <taxon>Archaea</taxon>
        <taxon>Methanobacteriati</taxon>
        <taxon>Methanobacteriota</taxon>
        <taxon>Stenosarchaea group</taxon>
        <taxon>Halobacteria</taxon>
        <taxon>Halobacteriales</taxon>
        <taxon>Natrialbaceae</taxon>
        <taxon>Saliphagus</taxon>
    </lineage>
</organism>
<feature type="transmembrane region" description="Helical" evidence="10">
    <location>
        <begin position="393"/>
        <end position="415"/>
    </location>
</feature>
<dbReference type="InterPro" id="IPR048279">
    <property type="entry name" value="MdtK-like"/>
</dbReference>
<comment type="caution">
    <text evidence="11">The sequence shown here is derived from an EMBL/GenBank/DDBJ whole genome shotgun (WGS) entry which is preliminary data.</text>
</comment>
<evidence type="ECO:0000313" key="12">
    <source>
        <dbReference type="Proteomes" id="UP001595925"/>
    </source>
</evidence>
<keyword evidence="8 10" id="KW-0472">Membrane</keyword>
<proteinExistence type="predicted"/>
<evidence type="ECO:0000313" key="11">
    <source>
        <dbReference type="EMBL" id="MFC4989499.1"/>
    </source>
</evidence>
<evidence type="ECO:0000256" key="1">
    <source>
        <dbReference type="ARBA" id="ARBA00004651"/>
    </source>
</evidence>